<keyword evidence="2" id="KW-1185">Reference proteome</keyword>
<name>A0ACD3REV1_LARCR</name>
<evidence type="ECO:0000313" key="1">
    <source>
        <dbReference type="EMBL" id="TMS17877.1"/>
    </source>
</evidence>
<dbReference type="EMBL" id="CM011679">
    <property type="protein sequence ID" value="TMS17877.1"/>
    <property type="molecule type" value="Genomic_DNA"/>
</dbReference>
<accession>A0ACD3REV1</accession>
<sequence length="1318" mass="145348">MAWEEEKERGPNEMVVKVLHIPCSLFSQLSPSYPEVMKTLVLHHTLLNREVPQCETYSKLKQNERFPLLGQQFLVRPDMCVSHHEPIDTRYLCLLCQRMLSNDECYAHVFSREHIAAFLVEKMDSDDNSEDPEARLSSVTAAVCVITETTSKTTEVPPELTEDVKMTQIKMSGEKNKTKVIPNTAVGQTIPSCTKATTSKLTATATPDSSYSTTFKSEKASKHSKTSKTGATVKMIKTSVKSENAESSAKTVPMKNSAGSNADVAPNIPTHAAPHLSTLMSVRPAESSPTSTSQTKTSLNQLISVSCKGRRQVYCQLCSVRLKHSNHVLGFGHRYRYVQMKFPGWTAKPPALSELDKIVAYLAEKDVGSQPQRIAVDNDMYKRLSNLPEVEALEKVKEMLRHRDSHVSSFTTTDIADVSRVVSLSPCEASTPDDETKSISKEEGSLNISEPEAKDIHSDVKRAATKVKTPQSCADPVAIEEAPEMRQQQERRHDPRIQDTQKTSPVKFLNPDPTSSAASVNTELQSQSRTSQKAEHLPTPRTGHHSASQGLPRISIWKSSQGCSHLSSYLKVKGLSKEPIIGLGFVWECQGISQSTFFLCESCREMLFISDICQHVVSDKHQLKYMQSHRSQFLWFLLEEDLLLQMKQELFKDIAFMLSEQERDIDAQTEQPEDRQCRGESFPTKKSIQALETDPRSDNEERQKTEEHNFKSTAVVGIKQRSVLSPLDLNSVSSKADSVVSLFRAAAASACPQDTCRTLLMPPELRPPVSQDLRPIPELEVKDMHSDFPSSSSVSPITSETMSVSPRNKCLPTRKRPAVTPLETLVGTCPNNPQLEHPLPAKCRCVLLQPRTESAPEFTPVNPAATSTLLSPEDKDAEPVSDKQDTSTFDWTKFAHLLALLREKKSEMRMSTYAGCPNNAGTSNSCTDRSSESGMEKSEEPKYGQTTLQDKTAKKRNRWEKWQKIKSTWENPPSTSSFEGIVSTACPSILGYENQLITPNTNSIKLPTRDELLAEKTKAVSTMLPSASNDDTSDPQHQRNVSDQSVFSTVSQVQLIPLPCVASNHNPGQIPQPQSNTETDSTQGDNLPIKAIITARPESSEQRFVGSNVQAYTDVNRGNQVTESFSTVTTASPSDTTAASGSCGQYRQMVYITNGQVSGYLSSQAVTGYSTPDSLPVCLGNLYHCEGYPAGVFYPSQIYQGQEANRFGYSLATVMPPGLVRLGMQQQYSSWTSATLAPADGNGTNEAAYLHTVPFIAEANNSQMFIAVNNNSTNRIAPQVYVTPPVIHYLPPANSEISPQTPPLTHAEGVFTVAPGPP</sequence>
<dbReference type="Proteomes" id="UP000793456">
    <property type="component" value="Chromosome VI"/>
</dbReference>
<proteinExistence type="predicted"/>
<evidence type="ECO:0000313" key="2">
    <source>
        <dbReference type="Proteomes" id="UP000793456"/>
    </source>
</evidence>
<reference evidence="1" key="1">
    <citation type="submission" date="2018-11" db="EMBL/GenBank/DDBJ databases">
        <title>The sequence and de novo assembly of Larimichthys crocea genome using PacBio and Hi-C technologies.</title>
        <authorList>
            <person name="Xu P."/>
            <person name="Chen B."/>
            <person name="Zhou Z."/>
            <person name="Ke Q."/>
            <person name="Wu Y."/>
            <person name="Bai H."/>
            <person name="Pu F."/>
        </authorList>
    </citation>
    <scope>NUCLEOTIDE SEQUENCE</scope>
    <source>
        <tissue evidence="1">Muscle</tissue>
    </source>
</reference>
<organism evidence="1 2">
    <name type="scientific">Larimichthys crocea</name>
    <name type="common">Large yellow croaker</name>
    <name type="synonym">Pseudosciaena crocea</name>
    <dbReference type="NCBI Taxonomy" id="215358"/>
    <lineage>
        <taxon>Eukaryota</taxon>
        <taxon>Metazoa</taxon>
        <taxon>Chordata</taxon>
        <taxon>Craniata</taxon>
        <taxon>Vertebrata</taxon>
        <taxon>Euteleostomi</taxon>
        <taxon>Actinopterygii</taxon>
        <taxon>Neopterygii</taxon>
        <taxon>Teleostei</taxon>
        <taxon>Neoteleostei</taxon>
        <taxon>Acanthomorphata</taxon>
        <taxon>Eupercaria</taxon>
        <taxon>Sciaenidae</taxon>
        <taxon>Larimichthys</taxon>
    </lineage>
</organism>
<gene>
    <name evidence="1" type="ORF">E3U43_010203</name>
</gene>
<protein>
    <submittedName>
        <fullName evidence="1">Uncharacterized protein</fullName>
    </submittedName>
</protein>
<comment type="caution">
    <text evidence="1">The sequence shown here is derived from an EMBL/GenBank/DDBJ whole genome shotgun (WGS) entry which is preliminary data.</text>
</comment>